<dbReference type="Proteomes" id="UP000532373">
    <property type="component" value="Unassembled WGS sequence"/>
</dbReference>
<name>A0A8E2BGB5_9HYPH</name>
<reference evidence="1 2" key="1">
    <citation type="submission" date="2020-08" db="EMBL/GenBank/DDBJ databases">
        <title>Genomic Encyclopedia of Type Strains, Phase IV (KMG-IV): sequencing the most valuable type-strain genomes for metagenomic binning, comparative biology and taxonomic classification.</title>
        <authorList>
            <person name="Goeker M."/>
        </authorList>
    </citation>
    <scope>NUCLEOTIDE SEQUENCE [LARGE SCALE GENOMIC DNA]</scope>
    <source>
        <strain evidence="1 2">DSM 17454</strain>
    </source>
</reference>
<dbReference type="EMBL" id="JACHGI010000014">
    <property type="protein sequence ID" value="MBB6469090.1"/>
    <property type="molecule type" value="Genomic_DNA"/>
</dbReference>
<protein>
    <submittedName>
        <fullName evidence="1">Uncharacterized protein</fullName>
    </submittedName>
</protein>
<comment type="caution">
    <text evidence="1">The sequence shown here is derived from an EMBL/GenBank/DDBJ whole genome shotgun (WGS) entry which is preliminary data.</text>
</comment>
<evidence type="ECO:0000313" key="2">
    <source>
        <dbReference type="Proteomes" id="UP000532373"/>
    </source>
</evidence>
<gene>
    <name evidence="1" type="ORF">HNQ96_004979</name>
</gene>
<evidence type="ECO:0000313" key="1">
    <source>
        <dbReference type="EMBL" id="MBB6469090.1"/>
    </source>
</evidence>
<sequence length="123" mass="13258">MIAAIESNVPDLVTARTLIDDFQQMIRPKAVTKLDAWLEGAEANLVGSLANGVEKDSASVRNKSAVWTKSQGPDSEVIDRELVEAGASVHRISPALIDTTLAKNLSDETRQATLNKIPMSRMG</sequence>
<dbReference type="RefSeq" id="WP_184772167.1">
    <property type="nucleotide sequence ID" value="NZ_JACHGI010000014.1"/>
</dbReference>
<proteinExistence type="predicted"/>
<accession>A0A8E2BGB5</accession>
<organism evidence="1 2">
    <name type="scientific">Aminobacter carboxidus</name>
    <dbReference type="NCBI Taxonomy" id="376165"/>
    <lineage>
        <taxon>Bacteria</taxon>
        <taxon>Pseudomonadati</taxon>
        <taxon>Pseudomonadota</taxon>
        <taxon>Alphaproteobacteria</taxon>
        <taxon>Hyphomicrobiales</taxon>
        <taxon>Phyllobacteriaceae</taxon>
        <taxon>Aminobacter</taxon>
    </lineage>
</organism>
<dbReference type="AlphaFoldDB" id="A0A8E2BGB5"/>